<organism evidence="4 5">
    <name type="scientific">Lactobacillus jensenii</name>
    <dbReference type="NCBI Taxonomy" id="109790"/>
    <lineage>
        <taxon>Bacteria</taxon>
        <taxon>Bacillati</taxon>
        <taxon>Bacillota</taxon>
        <taxon>Bacilli</taxon>
        <taxon>Lactobacillales</taxon>
        <taxon>Lactobacillaceae</taxon>
        <taxon>Lactobacillus</taxon>
    </lineage>
</organism>
<evidence type="ECO:0000313" key="4">
    <source>
        <dbReference type="EMBL" id="MEL0564995.1"/>
    </source>
</evidence>
<dbReference type="RefSeq" id="WP_080543087.1">
    <property type="nucleotide sequence ID" value="NZ_JAAUWC010000001.1"/>
</dbReference>
<keyword evidence="1" id="KW-0175">Coiled coil</keyword>
<dbReference type="SMART" id="SM00710">
    <property type="entry name" value="PbH1"/>
    <property type="match status" value="4"/>
</dbReference>
<feature type="coiled-coil region" evidence="1">
    <location>
        <begin position="131"/>
        <end position="183"/>
    </location>
</feature>
<protein>
    <submittedName>
        <fullName evidence="4">BppU family phage baseplate upper protein</fullName>
    </submittedName>
</protein>
<evidence type="ECO:0000259" key="2">
    <source>
        <dbReference type="Pfam" id="PF10651"/>
    </source>
</evidence>
<dbReference type="Gene3D" id="2.60.40.3350">
    <property type="match status" value="1"/>
</dbReference>
<proteinExistence type="predicted"/>
<evidence type="ECO:0000313" key="5">
    <source>
        <dbReference type="Proteomes" id="UP001385848"/>
    </source>
</evidence>
<dbReference type="InterPro" id="IPR039448">
    <property type="entry name" value="Beta_helix"/>
</dbReference>
<comment type="caution">
    <text evidence="4">The sequence shown here is derived from an EMBL/GenBank/DDBJ whole genome shotgun (WGS) entry which is preliminary data.</text>
</comment>
<name>A0ABU9FHD1_LACJE</name>
<accession>A0ABU9FHD1</accession>
<dbReference type="EMBL" id="JBBVUL010000005">
    <property type="protein sequence ID" value="MEL0564995.1"/>
    <property type="molecule type" value="Genomic_DNA"/>
</dbReference>
<feature type="domain" description="BppU N-terminal" evidence="2">
    <location>
        <begin position="3"/>
        <end position="135"/>
    </location>
</feature>
<sequence>METLNLDVNKKRELTTPIRLRQRDKNSHTIHASIFDHGVTYDLSKKNVQFNASKPDGTIIQQSASITDNAIEYTLPEQATAVTGKVKCYFSILDSSGNVVDSTATFYLEVEDAINLTAGSKSYIESIDAIKSNFESKVATINAQLDKVQQDLNNKNISGQEVLDKINKIKSDAENALAKLNSDAQATLSGIDSKITSLVNDKWNTKSTDLDTKYNSHIKELDSSWNTLRDKALQQSNEITNKNNQAGTLINSITTTKKDIENILEKLKTDSATALSNLEKNADSLVAQAIESLPKTVQGVKPDANGNITLPQQTVVSSFDVDSGQATTMQRGYDNYWPVDQMAINQLLREKLPAKYALKSDDAMKIPVVNGGANDDLARFRNMCQLRIYDGNGQNVKSVPFQNNWFSVLVNMHSNWGTLTYLGQDRSIWQSSCNGDQWTSWTKLASTDYIDNKVQNARDITNANTWQDIFGDSVTSKDRLFPFRVATSSYIPNVLGDYASGIAFGKADVKGTIAVSNHEKKVVISGGSAASASPRWSGELSFKDDFANYYNKPEIDNKFKNIVLNIVDFGAKAEDSNFDNAPAFNRAIQSLPSTGGIIYIPNGNFFLKSTVTIDRSYVHIMGLNHGLRSGIDPSDGTTQTGGGGAKVTVQNSISAFKIQNTHNDKRLSGITFSGFDLKGDTNGGVGIDGASNTDRVVIDNMTINNIGTGVKLNGADAPRITNSWIAETKSSIQLTGASQQAEIKNNSLGAQPQGITVLLENADRYNISGNNIYPDGSSAIRLLNPVHGAIVGNTISAYYTGIIEMLPNDNTYGNSNVISGNVIAIESWKNNPIGRDSKWGIIHIEGYDNLISGNNILANGSPQDTTGILIMKGDRNKIATNVITIPNTSSKVVCNGSANNNTVVYSTDSSSFQNGLNSSNQNIDFDEVNALKKNYAILETQLNVLQGQMADLLGAISISGDTLQINGKLAVRGNVTTYWDGADQFIVYSGHNFKRGYFGMYDNGQFKVNG</sequence>
<dbReference type="SUPFAM" id="SSF51126">
    <property type="entry name" value="Pectin lyase-like"/>
    <property type="match status" value="1"/>
</dbReference>
<dbReference type="Pfam" id="PF13229">
    <property type="entry name" value="Beta_helix"/>
    <property type="match status" value="1"/>
</dbReference>
<dbReference type="InterPro" id="IPR012334">
    <property type="entry name" value="Pectin_lyas_fold"/>
</dbReference>
<dbReference type="InterPro" id="IPR011050">
    <property type="entry name" value="Pectin_lyase_fold/virulence"/>
</dbReference>
<keyword evidence="5" id="KW-1185">Reference proteome</keyword>
<dbReference type="InterPro" id="IPR006626">
    <property type="entry name" value="PbH1"/>
</dbReference>
<evidence type="ECO:0000259" key="3">
    <source>
        <dbReference type="Pfam" id="PF13229"/>
    </source>
</evidence>
<reference evidence="4 5" key="1">
    <citation type="submission" date="2024-04" db="EMBL/GenBank/DDBJ databases">
        <title>Three lactobacilli isolated from voided urine samples from females with type 2 diabetes.</title>
        <authorList>
            <person name="Kula A."/>
            <person name="Stegman N."/>
            <person name="Putonti C."/>
        </authorList>
    </citation>
    <scope>NUCLEOTIDE SEQUENCE [LARGE SCALE GENOMIC DNA]</scope>
    <source>
        <strain evidence="4 5">1855</strain>
    </source>
</reference>
<feature type="domain" description="Right handed beta helix" evidence="3">
    <location>
        <begin position="684"/>
        <end position="830"/>
    </location>
</feature>
<gene>
    <name evidence="4" type="ORF">AAC431_03530</name>
</gene>
<dbReference type="Pfam" id="PF10651">
    <property type="entry name" value="BppU_N"/>
    <property type="match status" value="1"/>
</dbReference>
<dbReference type="Gene3D" id="2.160.20.10">
    <property type="entry name" value="Single-stranded right-handed beta-helix, Pectin lyase-like"/>
    <property type="match status" value="1"/>
</dbReference>
<dbReference type="InterPro" id="IPR018913">
    <property type="entry name" value="BppU_N"/>
</dbReference>
<dbReference type="CDD" id="cd21111">
    <property type="entry name" value="IFTase"/>
    <property type="match status" value="1"/>
</dbReference>
<evidence type="ECO:0000256" key="1">
    <source>
        <dbReference type="SAM" id="Coils"/>
    </source>
</evidence>
<dbReference type="Proteomes" id="UP001385848">
    <property type="component" value="Unassembled WGS sequence"/>
</dbReference>